<dbReference type="InterPro" id="IPR011989">
    <property type="entry name" value="ARM-like"/>
</dbReference>
<dbReference type="SUPFAM" id="SSF48371">
    <property type="entry name" value="ARM repeat"/>
    <property type="match status" value="1"/>
</dbReference>
<accession>B8BYG6</accession>
<protein>
    <submittedName>
        <fullName evidence="2">Uncharacterized protein</fullName>
    </submittedName>
</protein>
<dbReference type="GO" id="GO:0000226">
    <property type="term" value="P:microtubule cytoskeleton organization"/>
    <property type="evidence" value="ECO:0000318"/>
    <property type="project" value="GO_Central"/>
</dbReference>
<dbReference type="Gene3D" id="1.25.10.10">
    <property type="entry name" value="Leucine-rich Repeat Variant"/>
    <property type="match status" value="1"/>
</dbReference>
<dbReference type="InParanoid" id="B8BYG6"/>
<dbReference type="OMA" id="IPWYRSS"/>
<proteinExistence type="predicted"/>
<dbReference type="InterPro" id="IPR016024">
    <property type="entry name" value="ARM-type_fold"/>
</dbReference>
<evidence type="ECO:0000313" key="3">
    <source>
        <dbReference type="Proteomes" id="UP000001449"/>
    </source>
</evidence>
<dbReference type="RefSeq" id="XP_002288448.1">
    <property type="nucleotide sequence ID" value="XM_002288412.1"/>
</dbReference>
<reference evidence="2 3" key="1">
    <citation type="journal article" date="2004" name="Science">
        <title>The genome of the diatom Thalassiosira pseudonana: ecology, evolution, and metabolism.</title>
        <authorList>
            <person name="Armbrust E.V."/>
            <person name="Berges J.A."/>
            <person name="Bowler C."/>
            <person name="Green B.R."/>
            <person name="Martinez D."/>
            <person name="Putnam N.H."/>
            <person name="Zhou S."/>
            <person name="Allen A.E."/>
            <person name="Apt K.E."/>
            <person name="Bechner M."/>
            <person name="Brzezinski M.A."/>
            <person name="Chaal B.K."/>
            <person name="Chiovitti A."/>
            <person name="Davis A.K."/>
            <person name="Demarest M.S."/>
            <person name="Detter J.C."/>
            <person name="Glavina T."/>
            <person name="Goodstein D."/>
            <person name="Hadi M.Z."/>
            <person name="Hellsten U."/>
            <person name="Hildebrand M."/>
            <person name="Jenkins B.D."/>
            <person name="Jurka J."/>
            <person name="Kapitonov V.V."/>
            <person name="Kroger N."/>
            <person name="Lau W.W."/>
            <person name="Lane T.W."/>
            <person name="Larimer F.W."/>
            <person name="Lippmeier J.C."/>
            <person name="Lucas S."/>
            <person name="Medina M."/>
            <person name="Montsant A."/>
            <person name="Obornik M."/>
            <person name="Parker M.S."/>
            <person name="Palenik B."/>
            <person name="Pazour G.J."/>
            <person name="Richardson P.M."/>
            <person name="Rynearson T.A."/>
            <person name="Saito M.A."/>
            <person name="Schwartz D.C."/>
            <person name="Thamatrakoln K."/>
            <person name="Valentin K."/>
            <person name="Vardi A."/>
            <person name="Wilkerson F.P."/>
            <person name="Rokhsar D.S."/>
        </authorList>
    </citation>
    <scope>NUCLEOTIDE SEQUENCE [LARGE SCALE GENOMIC DNA]</scope>
    <source>
        <strain evidence="2 3">CCMP1335</strain>
    </source>
</reference>
<feature type="compositionally biased region" description="Basic and acidic residues" evidence="1">
    <location>
        <begin position="374"/>
        <end position="385"/>
    </location>
</feature>
<keyword evidence="3" id="KW-1185">Reference proteome</keyword>
<dbReference type="KEGG" id="tps:THAPSDRAFT_3680"/>
<reference evidence="2 3" key="2">
    <citation type="journal article" date="2008" name="Nature">
        <title>The Phaeodactylum genome reveals the evolutionary history of diatom genomes.</title>
        <authorList>
            <person name="Bowler C."/>
            <person name="Allen A.E."/>
            <person name="Badger J.H."/>
            <person name="Grimwood J."/>
            <person name="Jabbari K."/>
            <person name="Kuo A."/>
            <person name="Maheswari U."/>
            <person name="Martens C."/>
            <person name="Maumus F."/>
            <person name="Otillar R.P."/>
            <person name="Rayko E."/>
            <person name="Salamov A."/>
            <person name="Vandepoele K."/>
            <person name="Beszteri B."/>
            <person name="Gruber A."/>
            <person name="Heijde M."/>
            <person name="Katinka M."/>
            <person name="Mock T."/>
            <person name="Valentin K."/>
            <person name="Verret F."/>
            <person name="Berges J.A."/>
            <person name="Brownlee C."/>
            <person name="Cadoret J.P."/>
            <person name="Chiovitti A."/>
            <person name="Choi C.J."/>
            <person name="Coesel S."/>
            <person name="De Martino A."/>
            <person name="Detter J.C."/>
            <person name="Durkin C."/>
            <person name="Falciatore A."/>
            <person name="Fournet J."/>
            <person name="Haruta M."/>
            <person name="Huysman M.J."/>
            <person name="Jenkins B.D."/>
            <person name="Jiroutova K."/>
            <person name="Jorgensen R.E."/>
            <person name="Joubert Y."/>
            <person name="Kaplan A."/>
            <person name="Kroger N."/>
            <person name="Kroth P.G."/>
            <person name="La Roche J."/>
            <person name="Lindquist E."/>
            <person name="Lommer M."/>
            <person name="Martin-Jezequel V."/>
            <person name="Lopez P.J."/>
            <person name="Lucas S."/>
            <person name="Mangogna M."/>
            <person name="McGinnis K."/>
            <person name="Medlin L.K."/>
            <person name="Montsant A."/>
            <person name="Oudot-Le Secq M.P."/>
            <person name="Napoli C."/>
            <person name="Obornik M."/>
            <person name="Parker M.S."/>
            <person name="Petit J.L."/>
            <person name="Porcel B.M."/>
            <person name="Poulsen N."/>
            <person name="Robison M."/>
            <person name="Rychlewski L."/>
            <person name="Rynearson T.A."/>
            <person name="Schmutz J."/>
            <person name="Shapiro H."/>
            <person name="Siaut M."/>
            <person name="Stanley M."/>
            <person name="Sussman M.R."/>
            <person name="Taylor A.R."/>
            <person name="Vardi A."/>
            <person name="von Dassow P."/>
            <person name="Vyverman W."/>
            <person name="Willis A."/>
            <person name="Wyrwicz L.S."/>
            <person name="Rokhsar D.S."/>
            <person name="Weissenbach J."/>
            <person name="Armbrust E.V."/>
            <person name="Green B.R."/>
            <person name="Van de Peer Y."/>
            <person name="Grigoriev I.V."/>
        </authorList>
    </citation>
    <scope>NUCLEOTIDE SEQUENCE [LARGE SCALE GENOMIC DNA]</scope>
    <source>
        <strain evidence="2 3">CCMP1335</strain>
    </source>
</reference>
<dbReference type="GO" id="GO:0008017">
    <property type="term" value="F:microtubule binding"/>
    <property type="evidence" value="ECO:0000318"/>
    <property type="project" value="GO_Central"/>
</dbReference>
<dbReference type="EMBL" id="CM000640">
    <property type="protein sequence ID" value="EED93884.1"/>
    <property type="molecule type" value="Genomic_DNA"/>
</dbReference>
<dbReference type="GeneID" id="7451306"/>
<gene>
    <name evidence="2" type="ORF">THAPSDRAFT_3680</name>
</gene>
<dbReference type="HOGENOM" id="CLU_461922_0_0_1"/>
<dbReference type="GO" id="GO:0005881">
    <property type="term" value="C:cytoplasmic microtubule"/>
    <property type="evidence" value="ECO:0000318"/>
    <property type="project" value="GO_Central"/>
</dbReference>
<evidence type="ECO:0000256" key="1">
    <source>
        <dbReference type="SAM" id="MobiDB-lite"/>
    </source>
</evidence>
<feature type="region of interest" description="Disordered" evidence="1">
    <location>
        <begin position="340"/>
        <end position="387"/>
    </location>
</feature>
<organism evidence="2 3">
    <name type="scientific">Thalassiosira pseudonana</name>
    <name type="common">Marine diatom</name>
    <name type="synonym">Cyclotella nana</name>
    <dbReference type="NCBI Taxonomy" id="35128"/>
    <lineage>
        <taxon>Eukaryota</taxon>
        <taxon>Sar</taxon>
        <taxon>Stramenopiles</taxon>
        <taxon>Ochrophyta</taxon>
        <taxon>Bacillariophyta</taxon>
        <taxon>Coscinodiscophyceae</taxon>
        <taxon>Thalassiosirophycidae</taxon>
        <taxon>Thalassiosirales</taxon>
        <taxon>Thalassiosiraceae</taxon>
        <taxon>Thalassiosira</taxon>
    </lineage>
</organism>
<dbReference type="AlphaFoldDB" id="B8BYG6"/>
<dbReference type="eggNOG" id="ENOG502R8Z5">
    <property type="taxonomic scope" value="Eukaryota"/>
</dbReference>
<name>B8BYG6_THAPS</name>
<evidence type="ECO:0000313" key="2">
    <source>
        <dbReference type="EMBL" id="EED93884.1"/>
    </source>
</evidence>
<sequence>MASRSTDEAALDEFIGRLSETPAEEWQKRIAALKRLVQSIPNSDEVTAVDFASPPSQPIPWYRSSKSVRRLAPPLKTLLLDARSAVVNDSTDLIGTLFTVKLRPNPSITGRLLLKDLLPTILQLSAQTVKTIRSYGTSMTLDIIPKCRVKSCIVILGERLRSDKNRTVREDCAIYLRCVLETWPCDPNEDIETLRNEGDSSIANNIEVQSNERKEECISREVAKQIGIALARALSDPAQPVRAEAKKGFQVLFQRYRPVWAEVMNAGVIRDVRLRKNLLDAASRSDGVNGNIFEDLVSMCGDDSVGGGSLRSGVSHYSHRSYASRGMGVGGQGRSNINSVPAVIGTPVRPRRFGSSPASSPKYMSGTTSSSSKAVEEGKVTHESTSKYSSNAYVTTSGRVFSTPSPRRSKHQRPMNAFECDDVTPAKQPFASLLKTPQIIGMSPMNNHSPLPNSNHKPTSRRVLRDRLSRRISGVPKDGLLVDGNVTTSTTLVPVEYQLSSINESDVGDPTTDDAHHPTEITNVALEVIAAHLAHLTELDEAVSKERALIVELGKLASVDIIASQDLKSNEVSSRLSTLSEDQVCDYFESVHVCVDKQRTSSERLLKEMERISQGGEADVSREGTDLDDVFARDGVPPQERNVAQCVEE</sequence>
<dbReference type="PaxDb" id="35128-Thaps3680"/>
<dbReference type="Proteomes" id="UP000001449">
    <property type="component" value="Chromosome 3"/>
</dbReference>